<evidence type="ECO:0000313" key="2">
    <source>
        <dbReference type="Proteomes" id="UP000006729"/>
    </source>
</evidence>
<proteinExistence type="predicted"/>
<dbReference type="HOGENOM" id="CLU_2562675_0_0_1"/>
<sequence>MEDMREDLKLRLYDKHTFEIKVDQSAATRELKAVVLPILGYACPFKSYWFSDNTSRLFHNAIHCDDGFGIYPIAGPRFKSKA</sequence>
<dbReference type="EMBL" id="CM009297">
    <property type="protein sequence ID" value="PNT25456.1"/>
    <property type="molecule type" value="Genomic_DNA"/>
</dbReference>
<name>U7DVN0_POPTR</name>
<dbReference type="InParanoid" id="U7DVN0"/>
<organism evidence="1 2">
    <name type="scientific">Populus trichocarpa</name>
    <name type="common">Western balsam poplar</name>
    <name type="synonym">Populus balsamifera subsp. trichocarpa</name>
    <dbReference type="NCBI Taxonomy" id="3694"/>
    <lineage>
        <taxon>Eukaryota</taxon>
        <taxon>Viridiplantae</taxon>
        <taxon>Streptophyta</taxon>
        <taxon>Embryophyta</taxon>
        <taxon>Tracheophyta</taxon>
        <taxon>Spermatophyta</taxon>
        <taxon>Magnoliopsida</taxon>
        <taxon>eudicotyledons</taxon>
        <taxon>Gunneridae</taxon>
        <taxon>Pentapetalae</taxon>
        <taxon>rosids</taxon>
        <taxon>fabids</taxon>
        <taxon>Malpighiales</taxon>
        <taxon>Salicaceae</taxon>
        <taxon>Saliceae</taxon>
        <taxon>Populus</taxon>
    </lineage>
</organism>
<evidence type="ECO:0000313" key="1">
    <source>
        <dbReference type="EMBL" id="PNT25456.1"/>
    </source>
</evidence>
<reference evidence="1 2" key="1">
    <citation type="journal article" date="2006" name="Science">
        <title>The genome of black cottonwood, Populus trichocarpa (Torr. &amp; Gray).</title>
        <authorList>
            <person name="Tuskan G.A."/>
            <person name="Difazio S."/>
            <person name="Jansson S."/>
            <person name="Bohlmann J."/>
            <person name="Grigoriev I."/>
            <person name="Hellsten U."/>
            <person name="Putnam N."/>
            <person name="Ralph S."/>
            <person name="Rombauts S."/>
            <person name="Salamov A."/>
            <person name="Schein J."/>
            <person name="Sterck L."/>
            <person name="Aerts A."/>
            <person name="Bhalerao R.R."/>
            <person name="Bhalerao R.P."/>
            <person name="Blaudez D."/>
            <person name="Boerjan W."/>
            <person name="Brun A."/>
            <person name="Brunner A."/>
            <person name="Busov V."/>
            <person name="Campbell M."/>
            <person name="Carlson J."/>
            <person name="Chalot M."/>
            <person name="Chapman J."/>
            <person name="Chen G.L."/>
            <person name="Cooper D."/>
            <person name="Coutinho P.M."/>
            <person name="Couturier J."/>
            <person name="Covert S."/>
            <person name="Cronk Q."/>
            <person name="Cunningham R."/>
            <person name="Davis J."/>
            <person name="Degroeve S."/>
            <person name="Dejardin A."/>
            <person name="Depamphilis C."/>
            <person name="Detter J."/>
            <person name="Dirks B."/>
            <person name="Dubchak I."/>
            <person name="Duplessis S."/>
            <person name="Ehlting J."/>
            <person name="Ellis B."/>
            <person name="Gendler K."/>
            <person name="Goodstein D."/>
            <person name="Gribskov M."/>
            <person name="Grimwood J."/>
            <person name="Groover A."/>
            <person name="Gunter L."/>
            <person name="Hamberger B."/>
            <person name="Heinze B."/>
            <person name="Helariutta Y."/>
            <person name="Henrissat B."/>
            <person name="Holligan D."/>
            <person name="Holt R."/>
            <person name="Huang W."/>
            <person name="Islam-Faridi N."/>
            <person name="Jones S."/>
            <person name="Jones-Rhoades M."/>
            <person name="Jorgensen R."/>
            <person name="Joshi C."/>
            <person name="Kangasjarvi J."/>
            <person name="Karlsson J."/>
            <person name="Kelleher C."/>
            <person name="Kirkpatrick R."/>
            <person name="Kirst M."/>
            <person name="Kohler A."/>
            <person name="Kalluri U."/>
            <person name="Larimer F."/>
            <person name="Leebens-Mack J."/>
            <person name="Leple J.C."/>
            <person name="Locascio P."/>
            <person name="Lou Y."/>
            <person name="Lucas S."/>
            <person name="Martin F."/>
            <person name="Montanini B."/>
            <person name="Napoli C."/>
            <person name="Nelson D.R."/>
            <person name="Nelson C."/>
            <person name="Nieminen K."/>
            <person name="Nilsson O."/>
            <person name="Pereda V."/>
            <person name="Peter G."/>
            <person name="Philippe R."/>
            <person name="Pilate G."/>
            <person name="Poliakov A."/>
            <person name="Razumovskaya J."/>
            <person name="Richardson P."/>
            <person name="Rinaldi C."/>
            <person name="Ritland K."/>
            <person name="Rouze P."/>
            <person name="Ryaboy D."/>
            <person name="Schmutz J."/>
            <person name="Schrader J."/>
            <person name="Segerman B."/>
            <person name="Shin H."/>
            <person name="Siddiqui A."/>
            <person name="Sterky F."/>
            <person name="Terry A."/>
            <person name="Tsai C.J."/>
            <person name="Uberbacher E."/>
            <person name="Unneberg P."/>
            <person name="Vahala J."/>
            <person name="Wall K."/>
            <person name="Wessler S."/>
            <person name="Yang G."/>
            <person name="Yin T."/>
            <person name="Douglas C."/>
            <person name="Marra M."/>
            <person name="Sandberg G."/>
            <person name="Van de Peer Y."/>
            <person name="Rokhsar D."/>
        </authorList>
    </citation>
    <scope>NUCLEOTIDE SEQUENCE [LARGE SCALE GENOMIC DNA]</scope>
    <source>
        <strain evidence="2">cv. Nisqually</strain>
    </source>
</reference>
<gene>
    <name evidence="1" type="ORF">POPTR_008G186400</name>
</gene>
<accession>U7DVN0</accession>
<dbReference type="Proteomes" id="UP000006729">
    <property type="component" value="Chromosome 8"/>
</dbReference>
<dbReference type="AlphaFoldDB" id="U7DVN0"/>
<keyword evidence="2" id="KW-1185">Reference proteome</keyword>
<protein>
    <submittedName>
        <fullName evidence="1">Uncharacterized protein</fullName>
    </submittedName>
</protein>